<evidence type="ECO:0000313" key="6">
    <source>
        <dbReference type="Proteomes" id="UP000054988"/>
    </source>
</evidence>
<feature type="region of interest" description="Disordered" evidence="3">
    <location>
        <begin position="297"/>
        <end position="319"/>
    </location>
</feature>
<dbReference type="Proteomes" id="UP000054988">
    <property type="component" value="Unassembled WGS sequence"/>
</dbReference>
<feature type="zinc finger region" description="C3H1-type" evidence="2">
    <location>
        <begin position="389"/>
        <end position="415"/>
    </location>
</feature>
<sequence length="619" mass="64917">MTAALIQAAAEGRREDVLQILSETPSTDVNGKDEQGATALVEAVKNGHVEVVRVLLDKGADPTLPSSSGSPQECTQDPAILELVNSALSKTDQNGYVQDPNANPEKSYYPPPPPPGAYPYYPPPAMPEGTVYYPQPPEGQPPAGSGPGNLPPPEIARLIPCRYFPACRYGSSCMFAHPQGPYFQGPLPPPAQYPAPYDPMNPQNYSPNYYPMSPPSFQPPPPNGVPMNSLPSSTPPMTQGPPSNEMTPPPAPFSPNGAPVPLPYPTMPPMVAPSPYPPHPGQPGSMHMTGLPVPVYHQGLPPPPQGQSQSPPAMYNGAPPPAPFVMQPNVPPQYPVPVPVAYPDANGAAVKSPPLNPQSDYANPVPPPTRENATHNRRGSMRRGSFGVRPKPPCLFFPAGKCKNGDDCRFPHVLPDNPAAAANQYFSGGRGGAPRSTRHLNGDSNGVGALDQKMSAMSIRDAPRSQNGPQIHGKAESQNRPRHGMGFKNGPNGAVPPNNKRSPPPKQRVPNADDFPVLAGSTTPPTKAVNGYFNGNGHTGPTAAQVLQAPPPGRRESANVTRTASPDSASSDSKPEVNGTTEKAVPAPTSVIPTKLPVSFAAVTANSVPEAAAEVSVSA</sequence>
<dbReference type="Pfam" id="PF12796">
    <property type="entry name" value="Ank_2"/>
    <property type="match status" value="1"/>
</dbReference>
<feature type="repeat" description="ANK" evidence="1">
    <location>
        <begin position="35"/>
        <end position="67"/>
    </location>
</feature>
<feature type="region of interest" description="Disordered" evidence="3">
    <location>
        <begin position="424"/>
        <end position="588"/>
    </location>
</feature>
<dbReference type="GO" id="GO:0008270">
    <property type="term" value="F:zinc ion binding"/>
    <property type="evidence" value="ECO:0007669"/>
    <property type="project" value="UniProtKB-KW"/>
</dbReference>
<dbReference type="eggNOG" id="ENOG502S4MW">
    <property type="taxonomic scope" value="Eukaryota"/>
</dbReference>
<feature type="compositionally biased region" description="Pro residues" evidence="3">
    <location>
        <begin position="212"/>
        <end position="224"/>
    </location>
</feature>
<name>A0A0W0FG96_MONRR</name>
<keyword evidence="2" id="KW-0863">Zinc-finger</keyword>
<dbReference type="InterPro" id="IPR000571">
    <property type="entry name" value="Znf_CCCH"/>
</dbReference>
<feature type="domain" description="C3H1-type" evidence="4">
    <location>
        <begin position="389"/>
        <end position="415"/>
    </location>
</feature>
<feature type="compositionally biased region" description="Pro residues" evidence="3">
    <location>
        <begin position="247"/>
        <end position="260"/>
    </location>
</feature>
<feature type="region of interest" description="Disordered" evidence="3">
    <location>
        <begin position="209"/>
        <end position="260"/>
    </location>
</feature>
<evidence type="ECO:0000256" key="3">
    <source>
        <dbReference type="SAM" id="MobiDB-lite"/>
    </source>
</evidence>
<feature type="domain" description="C3H1-type" evidence="4">
    <location>
        <begin position="155"/>
        <end position="180"/>
    </location>
</feature>
<dbReference type="PROSITE" id="PS50297">
    <property type="entry name" value="ANK_REP_REGION"/>
    <property type="match status" value="1"/>
</dbReference>
<comment type="caution">
    <text evidence="5">The sequence shown here is derived from an EMBL/GenBank/DDBJ whole genome shotgun (WGS) entry which is preliminary data.</text>
</comment>
<dbReference type="InterPro" id="IPR036770">
    <property type="entry name" value="Ankyrin_rpt-contain_sf"/>
</dbReference>
<dbReference type="EMBL" id="LATX01001990">
    <property type="protein sequence ID" value="KTB35369.1"/>
    <property type="molecule type" value="Genomic_DNA"/>
</dbReference>
<gene>
    <name evidence="5" type="ORF">WG66_11967</name>
</gene>
<dbReference type="InterPro" id="IPR002110">
    <property type="entry name" value="Ankyrin_rpt"/>
</dbReference>
<dbReference type="Gene3D" id="1.25.40.20">
    <property type="entry name" value="Ankyrin repeat-containing domain"/>
    <property type="match status" value="1"/>
</dbReference>
<evidence type="ECO:0000256" key="2">
    <source>
        <dbReference type="PROSITE-ProRule" id="PRU00723"/>
    </source>
</evidence>
<feature type="compositionally biased region" description="Pro residues" evidence="3">
    <location>
        <begin position="109"/>
        <end position="126"/>
    </location>
</feature>
<feature type="zinc finger region" description="C3H1-type" evidence="2">
    <location>
        <begin position="155"/>
        <end position="180"/>
    </location>
</feature>
<feature type="region of interest" description="Disordered" evidence="3">
    <location>
        <begin position="362"/>
        <end position="386"/>
    </location>
</feature>
<dbReference type="PROSITE" id="PS50103">
    <property type="entry name" value="ZF_C3H1"/>
    <property type="match status" value="2"/>
</dbReference>
<dbReference type="SMART" id="SM00356">
    <property type="entry name" value="ZnF_C3H1"/>
    <property type="match status" value="2"/>
</dbReference>
<keyword evidence="2" id="KW-0862">Zinc</keyword>
<feature type="region of interest" description="Disordered" evidence="3">
    <location>
        <begin position="90"/>
        <end position="151"/>
    </location>
</feature>
<dbReference type="Pfam" id="PF14608">
    <property type="entry name" value="zf-CCCH_2"/>
    <property type="match status" value="2"/>
</dbReference>
<keyword evidence="2" id="KW-0479">Metal-binding</keyword>
<protein>
    <recommendedName>
        <fullName evidence="4">C3H1-type domain-containing protein</fullName>
    </recommendedName>
</protein>
<organism evidence="5 6">
    <name type="scientific">Moniliophthora roreri</name>
    <name type="common">Frosty pod rot fungus</name>
    <name type="synonym">Monilia roreri</name>
    <dbReference type="NCBI Taxonomy" id="221103"/>
    <lineage>
        <taxon>Eukaryota</taxon>
        <taxon>Fungi</taxon>
        <taxon>Dikarya</taxon>
        <taxon>Basidiomycota</taxon>
        <taxon>Agaricomycotina</taxon>
        <taxon>Agaricomycetes</taxon>
        <taxon>Agaricomycetidae</taxon>
        <taxon>Agaricales</taxon>
        <taxon>Marasmiineae</taxon>
        <taxon>Marasmiaceae</taxon>
        <taxon>Moniliophthora</taxon>
    </lineage>
</organism>
<evidence type="ECO:0000259" key="4">
    <source>
        <dbReference type="PROSITE" id="PS50103"/>
    </source>
</evidence>
<reference evidence="5 6" key="1">
    <citation type="submission" date="2015-12" db="EMBL/GenBank/DDBJ databases">
        <title>Draft genome sequence of Moniliophthora roreri, the causal agent of frosty pod rot of cacao.</title>
        <authorList>
            <person name="Aime M.C."/>
            <person name="Diaz-Valderrama J.R."/>
            <person name="Kijpornyongpan T."/>
            <person name="Phillips-Mora W."/>
        </authorList>
    </citation>
    <scope>NUCLEOTIDE SEQUENCE [LARGE SCALE GENOMIC DNA]</scope>
    <source>
        <strain evidence="5 6">MCA 2952</strain>
    </source>
</reference>
<proteinExistence type="predicted"/>
<accession>A0A0W0FG96</accession>
<dbReference type="PROSITE" id="PS50088">
    <property type="entry name" value="ANK_REPEAT"/>
    <property type="match status" value="1"/>
</dbReference>
<evidence type="ECO:0000256" key="1">
    <source>
        <dbReference type="PROSITE-ProRule" id="PRU00023"/>
    </source>
</evidence>
<feature type="compositionally biased region" description="Polar residues" evidence="3">
    <location>
        <begin position="229"/>
        <end position="246"/>
    </location>
</feature>
<evidence type="ECO:0000313" key="5">
    <source>
        <dbReference type="EMBL" id="KTB35369.1"/>
    </source>
</evidence>
<dbReference type="SMART" id="SM00248">
    <property type="entry name" value="ANK"/>
    <property type="match status" value="1"/>
</dbReference>
<dbReference type="SUPFAM" id="SSF48403">
    <property type="entry name" value="Ankyrin repeat"/>
    <property type="match status" value="1"/>
</dbReference>
<dbReference type="AlphaFoldDB" id="A0A0W0FG96"/>
<dbReference type="GO" id="GO:0010468">
    <property type="term" value="P:regulation of gene expression"/>
    <property type="evidence" value="ECO:0007669"/>
    <property type="project" value="UniProtKB-ARBA"/>
</dbReference>
<keyword evidence="1" id="KW-0040">ANK repeat</keyword>